<gene>
    <name evidence="7" type="ORF">DBRI00130_LOCUS6339</name>
    <name evidence="8" type="ORF">DBRI00130_LOCUS6340</name>
    <name evidence="9" type="ORF">DBRI00130_LOCUS6341</name>
    <name evidence="10" type="ORF">DBRI00130_LOCUS6342</name>
</gene>
<dbReference type="GO" id="GO:0005634">
    <property type="term" value="C:nucleus"/>
    <property type="evidence" value="ECO:0007669"/>
    <property type="project" value="UniProtKB-SubCell"/>
</dbReference>
<name>A0A6V2C0C0_9STRA</name>
<evidence type="ECO:0000259" key="6">
    <source>
        <dbReference type="PROSITE" id="PS50118"/>
    </source>
</evidence>
<evidence type="ECO:0000256" key="3">
    <source>
        <dbReference type="ARBA" id="ARBA00023242"/>
    </source>
</evidence>
<protein>
    <recommendedName>
        <fullName evidence="6">HMG box domain-containing protein</fullName>
    </recommendedName>
</protein>
<accession>A0A6V2C0C0</accession>
<evidence type="ECO:0000256" key="5">
    <source>
        <dbReference type="SAM" id="MobiDB-lite"/>
    </source>
</evidence>
<organism evidence="10">
    <name type="scientific">Ditylum brightwellii</name>
    <dbReference type="NCBI Taxonomy" id="49249"/>
    <lineage>
        <taxon>Eukaryota</taxon>
        <taxon>Sar</taxon>
        <taxon>Stramenopiles</taxon>
        <taxon>Ochrophyta</taxon>
        <taxon>Bacillariophyta</taxon>
        <taxon>Mediophyceae</taxon>
        <taxon>Lithodesmiophycidae</taxon>
        <taxon>Lithodesmiales</taxon>
        <taxon>Lithodesmiaceae</taxon>
        <taxon>Ditylum</taxon>
    </lineage>
</organism>
<evidence type="ECO:0000313" key="9">
    <source>
        <dbReference type="EMBL" id="CAE4590788.1"/>
    </source>
</evidence>
<dbReference type="PROSITE" id="PS50118">
    <property type="entry name" value="HMG_BOX_2"/>
    <property type="match status" value="1"/>
</dbReference>
<dbReference type="PANTHER" id="PTHR48112:SF32">
    <property type="entry name" value="HIGH MOBILITY GROUP PROTEIN B3"/>
    <property type="match status" value="1"/>
</dbReference>
<comment type="subcellular location">
    <subcellularLocation>
        <location evidence="1">Nucleus</location>
    </subcellularLocation>
</comment>
<dbReference type="EMBL" id="HBNS01007833">
    <property type="protein sequence ID" value="CAE4590786.1"/>
    <property type="molecule type" value="Transcribed_RNA"/>
</dbReference>
<evidence type="ECO:0000313" key="10">
    <source>
        <dbReference type="EMBL" id="CAE4590789.1"/>
    </source>
</evidence>
<dbReference type="PANTHER" id="PTHR48112">
    <property type="entry name" value="HIGH MOBILITY GROUP PROTEIN DSP1"/>
    <property type="match status" value="1"/>
</dbReference>
<dbReference type="EMBL" id="HBNS01007835">
    <property type="protein sequence ID" value="CAE4590789.1"/>
    <property type="molecule type" value="Transcribed_RNA"/>
</dbReference>
<dbReference type="SMART" id="SM00398">
    <property type="entry name" value="HMG"/>
    <property type="match status" value="1"/>
</dbReference>
<dbReference type="EMBL" id="HBNS01007834">
    <property type="protein sequence ID" value="CAE4590788.1"/>
    <property type="molecule type" value="Transcribed_RNA"/>
</dbReference>
<feature type="compositionally biased region" description="Basic and acidic residues" evidence="5">
    <location>
        <begin position="18"/>
        <end position="36"/>
    </location>
</feature>
<feature type="domain" description="HMG box" evidence="6">
    <location>
        <begin position="70"/>
        <end position="138"/>
    </location>
</feature>
<dbReference type="EMBL" id="HBNS01007832">
    <property type="protein sequence ID" value="CAE4590784.1"/>
    <property type="molecule type" value="Transcribed_RNA"/>
</dbReference>
<dbReference type="GO" id="GO:0003677">
    <property type="term" value="F:DNA binding"/>
    <property type="evidence" value="ECO:0007669"/>
    <property type="project" value="UniProtKB-UniRule"/>
</dbReference>
<dbReference type="InterPro" id="IPR036910">
    <property type="entry name" value="HMG_box_dom_sf"/>
</dbReference>
<proteinExistence type="predicted"/>
<dbReference type="SUPFAM" id="SSF47095">
    <property type="entry name" value="HMG-box"/>
    <property type="match status" value="2"/>
</dbReference>
<evidence type="ECO:0000256" key="4">
    <source>
        <dbReference type="PROSITE-ProRule" id="PRU00267"/>
    </source>
</evidence>
<feature type="DNA-binding region" description="HMG box" evidence="4">
    <location>
        <begin position="70"/>
        <end position="138"/>
    </location>
</feature>
<keyword evidence="3 4" id="KW-0539">Nucleus</keyword>
<reference evidence="10" key="1">
    <citation type="submission" date="2021-01" db="EMBL/GenBank/DDBJ databases">
        <authorList>
            <person name="Corre E."/>
            <person name="Pelletier E."/>
            <person name="Niang G."/>
            <person name="Scheremetjew M."/>
            <person name="Finn R."/>
            <person name="Kale V."/>
            <person name="Holt S."/>
            <person name="Cochrane G."/>
            <person name="Meng A."/>
            <person name="Brown T."/>
            <person name="Cohen L."/>
        </authorList>
    </citation>
    <scope>NUCLEOTIDE SEQUENCE</scope>
    <source>
        <strain evidence="10">GSO104</strain>
    </source>
</reference>
<evidence type="ECO:0000256" key="2">
    <source>
        <dbReference type="ARBA" id="ARBA00023125"/>
    </source>
</evidence>
<sequence>MTTQAKIMSVQFKALPEKEAKRWEKKAMKDKIRYQNEMKSYTPPDESSDSESDDAPKKKAKKAKKDPNKPKRNQSAFFLYSNDVRSRVRQENPEAAFGDIAKLISKEFKALAPKERKVWDKKAAKDKERYQREMADYAG</sequence>
<dbReference type="PRINTS" id="PR00886">
    <property type="entry name" value="HIGHMOBLTY12"/>
</dbReference>
<evidence type="ECO:0000256" key="1">
    <source>
        <dbReference type="ARBA" id="ARBA00004123"/>
    </source>
</evidence>
<keyword evidence="2 4" id="KW-0238">DNA-binding</keyword>
<dbReference type="InterPro" id="IPR050342">
    <property type="entry name" value="HMGB"/>
</dbReference>
<evidence type="ECO:0000313" key="8">
    <source>
        <dbReference type="EMBL" id="CAE4590786.1"/>
    </source>
</evidence>
<dbReference type="InterPro" id="IPR009071">
    <property type="entry name" value="HMG_box_dom"/>
</dbReference>
<dbReference type="Pfam" id="PF00505">
    <property type="entry name" value="HMG_box"/>
    <property type="match status" value="1"/>
</dbReference>
<dbReference type="AlphaFoldDB" id="A0A6V2C0C0"/>
<evidence type="ECO:0000313" key="7">
    <source>
        <dbReference type="EMBL" id="CAE4590784.1"/>
    </source>
</evidence>
<feature type="region of interest" description="Disordered" evidence="5">
    <location>
        <begin position="18"/>
        <end position="78"/>
    </location>
</feature>
<dbReference type="Gene3D" id="1.10.30.10">
    <property type="entry name" value="High mobility group box domain"/>
    <property type="match status" value="2"/>
</dbReference>